<feature type="region of interest" description="Disordered" evidence="6">
    <location>
        <begin position="835"/>
        <end position="858"/>
    </location>
</feature>
<evidence type="ECO:0000256" key="5">
    <source>
        <dbReference type="ARBA" id="ARBA00023136"/>
    </source>
</evidence>
<feature type="transmembrane region" description="Helical" evidence="7">
    <location>
        <begin position="496"/>
        <end position="514"/>
    </location>
</feature>
<dbReference type="InterPro" id="IPR001279">
    <property type="entry name" value="Metallo-B-lactamas"/>
</dbReference>
<evidence type="ECO:0000313" key="9">
    <source>
        <dbReference type="EMBL" id="SFH63453.1"/>
    </source>
</evidence>
<feature type="domain" description="Metallo-beta-lactamase" evidence="8">
    <location>
        <begin position="599"/>
        <end position="782"/>
    </location>
</feature>
<dbReference type="InterPro" id="IPR036866">
    <property type="entry name" value="RibonucZ/Hydroxyglut_hydro"/>
</dbReference>
<feature type="transmembrane region" description="Helical" evidence="7">
    <location>
        <begin position="558"/>
        <end position="580"/>
    </location>
</feature>
<dbReference type="Pfam" id="PF00753">
    <property type="entry name" value="Lactamase_B"/>
    <property type="match status" value="1"/>
</dbReference>
<dbReference type="NCBIfam" id="TIGR00360">
    <property type="entry name" value="ComEC_N-term"/>
    <property type="match status" value="1"/>
</dbReference>
<dbReference type="InterPro" id="IPR004477">
    <property type="entry name" value="ComEC_N"/>
</dbReference>
<reference evidence="10 12" key="2">
    <citation type="submission" date="2019-03" db="EMBL/GenBank/DDBJ databases">
        <title>Genomics of glacier-inhabiting Cryobacterium strains.</title>
        <authorList>
            <person name="Liu Q."/>
            <person name="Xin Y.-H."/>
        </authorList>
    </citation>
    <scope>NUCLEOTIDE SEQUENCE [LARGE SCALE GENOMIC DNA]</scope>
    <source>
        <strain evidence="10 12">Hh34</strain>
    </source>
</reference>
<dbReference type="STRING" id="995038.SAMN05216274_1102"/>
<comment type="subcellular location">
    <subcellularLocation>
        <location evidence="1">Cell membrane</location>
        <topology evidence="1">Multi-pass membrane protein</topology>
    </subcellularLocation>
</comment>
<dbReference type="CDD" id="cd07731">
    <property type="entry name" value="ComA-like_MBL-fold"/>
    <property type="match status" value="1"/>
</dbReference>
<feature type="transmembrane region" description="Helical" evidence="7">
    <location>
        <begin position="526"/>
        <end position="546"/>
    </location>
</feature>
<feature type="transmembrane region" description="Helical" evidence="7">
    <location>
        <begin position="380"/>
        <end position="397"/>
    </location>
</feature>
<feature type="region of interest" description="Disordered" evidence="6">
    <location>
        <begin position="86"/>
        <end position="109"/>
    </location>
</feature>
<dbReference type="InterPro" id="IPR052159">
    <property type="entry name" value="Competence_DNA_uptake"/>
</dbReference>
<keyword evidence="4 7" id="KW-1133">Transmembrane helix</keyword>
<proteinExistence type="predicted"/>
<dbReference type="SMART" id="SM00849">
    <property type="entry name" value="Lactamase_B"/>
    <property type="match status" value="1"/>
</dbReference>
<feature type="transmembrane region" description="Helical" evidence="7">
    <location>
        <begin position="33"/>
        <end position="48"/>
    </location>
</feature>
<keyword evidence="3 7" id="KW-0812">Transmembrane</keyword>
<name>A0A1I3BMI6_9MICO</name>
<evidence type="ECO:0000256" key="7">
    <source>
        <dbReference type="SAM" id="Phobius"/>
    </source>
</evidence>
<dbReference type="EMBL" id="SOFE01000023">
    <property type="protein sequence ID" value="TFB83038.1"/>
    <property type="molecule type" value="Genomic_DNA"/>
</dbReference>
<dbReference type="PANTHER" id="PTHR30619:SF1">
    <property type="entry name" value="RECOMBINATION PROTEIN 2"/>
    <property type="match status" value="1"/>
</dbReference>
<evidence type="ECO:0000256" key="2">
    <source>
        <dbReference type="ARBA" id="ARBA00022475"/>
    </source>
</evidence>
<evidence type="ECO:0000313" key="11">
    <source>
        <dbReference type="Proteomes" id="UP000199681"/>
    </source>
</evidence>
<dbReference type="Gene3D" id="3.60.15.10">
    <property type="entry name" value="Ribonuclease Z/Hydroxyacylglutathione hydrolase-like"/>
    <property type="match status" value="1"/>
</dbReference>
<dbReference type="AlphaFoldDB" id="A0A1I3BMI6"/>
<protein>
    <submittedName>
        <fullName evidence="10">ComEC/Rec2 family competence protein</fullName>
    </submittedName>
    <submittedName>
        <fullName evidence="9">Competence protein ComEC</fullName>
    </submittedName>
</protein>
<feature type="transmembrane region" description="Helical" evidence="7">
    <location>
        <begin position="307"/>
        <end position="328"/>
    </location>
</feature>
<accession>A0A1I3BMI6</accession>
<feature type="transmembrane region" description="Helical" evidence="7">
    <location>
        <begin position="335"/>
        <end position="351"/>
    </location>
</feature>
<keyword evidence="5 7" id="KW-0472">Membrane</keyword>
<dbReference type="GO" id="GO:0005886">
    <property type="term" value="C:plasma membrane"/>
    <property type="evidence" value="ECO:0007669"/>
    <property type="project" value="UniProtKB-SubCell"/>
</dbReference>
<evidence type="ECO:0000256" key="1">
    <source>
        <dbReference type="ARBA" id="ARBA00004651"/>
    </source>
</evidence>
<evidence type="ECO:0000256" key="4">
    <source>
        <dbReference type="ARBA" id="ARBA00022989"/>
    </source>
</evidence>
<dbReference type="InterPro" id="IPR035681">
    <property type="entry name" value="ComA-like_MBL"/>
</dbReference>
<evidence type="ECO:0000313" key="12">
    <source>
        <dbReference type="Proteomes" id="UP000297963"/>
    </source>
</evidence>
<feature type="transmembrane region" description="Helical" evidence="7">
    <location>
        <begin position="403"/>
        <end position="423"/>
    </location>
</feature>
<evidence type="ECO:0000256" key="3">
    <source>
        <dbReference type="ARBA" id="ARBA00022692"/>
    </source>
</evidence>
<organism evidence="10 12">
    <name type="scientific">Cryobacterium levicorallinum</name>
    <dbReference type="NCBI Taxonomy" id="995038"/>
    <lineage>
        <taxon>Bacteria</taxon>
        <taxon>Bacillati</taxon>
        <taxon>Actinomycetota</taxon>
        <taxon>Actinomycetes</taxon>
        <taxon>Micrococcales</taxon>
        <taxon>Microbacteriaceae</taxon>
        <taxon>Cryobacterium</taxon>
    </lineage>
</organism>
<dbReference type="RefSeq" id="WP_092450470.1">
    <property type="nucleotide sequence ID" value="NZ_BKAC01000001.1"/>
</dbReference>
<keyword evidence="2" id="KW-1003">Cell membrane</keyword>
<keyword evidence="11" id="KW-1185">Reference proteome</keyword>
<dbReference type="Proteomes" id="UP000297963">
    <property type="component" value="Unassembled WGS sequence"/>
</dbReference>
<dbReference type="PANTHER" id="PTHR30619">
    <property type="entry name" value="DNA INTERNALIZATION/COMPETENCE PROTEIN COMEC/REC2"/>
    <property type="match status" value="1"/>
</dbReference>
<reference evidence="9 11" key="1">
    <citation type="submission" date="2016-10" db="EMBL/GenBank/DDBJ databases">
        <authorList>
            <person name="Varghese N."/>
            <person name="Submissions S."/>
        </authorList>
    </citation>
    <scope>NUCLEOTIDE SEQUENCE [LARGE SCALE GENOMIC DNA]</scope>
    <source>
        <strain evidence="9 11">GMCC 1.11211</strain>
    </source>
</reference>
<evidence type="ECO:0000313" key="10">
    <source>
        <dbReference type="EMBL" id="TFB83038.1"/>
    </source>
</evidence>
<feature type="transmembrane region" description="Helical" evidence="7">
    <location>
        <begin position="430"/>
        <end position="451"/>
    </location>
</feature>
<dbReference type="SUPFAM" id="SSF56281">
    <property type="entry name" value="Metallo-hydrolase/oxidoreductase"/>
    <property type="match status" value="1"/>
</dbReference>
<feature type="transmembrane region" description="Helical" evidence="7">
    <location>
        <begin position="114"/>
        <end position="136"/>
    </location>
</feature>
<dbReference type="EMBL" id="FOPW01000010">
    <property type="protein sequence ID" value="SFH63453.1"/>
    <property type="molecule type" value="Genomic_DNA"/>
</dbReference>
<feature type="transmembrane region" description="Helical" evidence="7">
    <location>
        <begin position="471"/>
        <end position="489"/>
    </location>
</feature>
<evidence type="ECO:0000256" key="6">
    <source>
        <dbReference type="SAM" id="MobiDB-lite"/>
    </source>
</evidence>
<gene>
    <name evidence="10" type="ORF">E3O11_14555</name>
    <name evidence="9" type="ORF">SAMN05216274_1102</name>
</gene>
<evidence type="ECO:0000259" key="8">
    <source>
        <dbReference type="SMART" id="SM00849"/>
    </source>
</evidence>
<dbReference type="Pfam" id="PF03772">
    <property type="entry name" value="Competence"/>
    <property type="match status" value="1"/>
</dbReference>
<dbReference type="Proteomes" id="UP000199681">
    <property type="component" value="Unassembled WGS sequence"/>
</dbReference>
<sequence>MSLDLRLALPALAAWLTAGLLIGAPEGAWSIALVLWAAAGVTAGILVMKRMPAHSVVLGADAPQPVRSATDRASVVLASGRAAGRAVEQNAASRRRGRTTPGTSPRPGDRWQTLGGSIVLCCAAAALVATAVGVWAPVRLPPEVRAAAESHATLTVTVTVWSVPVPAKAFIGGGTSGRVRYRATLTQLDLRGESTRVSTPVVVFAEAAGGGDEPEIGTSLRLRGTLRPTDPGDAAVALLFATDPAQVAESPPWWLQWANELRARFAAAATSLPGDGGDLLPGLAIGDTSAVSPDLDQAMKTSSLSHLTAVSGANCAIVIAAIMLLGGYLRLGRSWRILLSLATLLGFTVLVTPEPSVLRSAVMATLTLASIGAGRPGRGVPTLLIVVIGLLASDPWLARNYGFALSVLATAGLLILAGPLSRLLSQWMPLALAAVIAIPLAAQLACQPVLILLSPSLPLYGVPANILGGPAAPVATVVGLIACLTLPVLSGVASGLLALAWLPSAWIAAVAQTTSTLPGTRLPWPGGVPGVLLLSVVTLLTLVVVLRGPAARPARWPAAVLAVLLVGFGGYAGALIGTGIGRAASLPANWQIAACDIGQGDAVVVRDGDRYGLVDVGPDPKLLASCLATLGISRINLLVLTHYDLDHIGGVDAVIGKVDTALVGQPENAQDESLHERLAAGGAVVRQTARGDAGTLGGLRWNILWPVRGATTMQAGNPGSITIVFEGRGIRSIFLGDLGEESQNALRRVSPPGRVDVVKVAHHGSADQSPELYAELRARVGLISVGATNTYGHPTDALLNVLASVKTVSVRTDREGMAVVAPGDNGTLVLWTEKITDRGPPVPPTAAPDAAGRVSRAR</sequence>
<comment type="caution">
    <text evidence="10">The sequence shown here is derived from an EMBL/GenBank/DDBJ whole genome shotgun (WGS) entry which is preliminary data.</text>
</comment>